<evidence type="ECO:0000256" key="2">
    <source>
        <dbReference type="ARBA" id="ARBA00022723"/>
    </source>
</evidence>
<feature type="compositionally biased region" description="Polar residues" evidence="8">
    <location>
        <begin position="381"/>
        <end position="428"/>
    </location>
</feature>
<comment type="caution">
    <text evidence="10">The sequence shown here is derived from an EMBL/GenBank/DDBJ whole genome shotgun (WGS) entry which is preliminary data.</text>
</comment>
<dbReference type="EMBL" id="JAGPXD010000001">
    <property type="protein sequence ID" value="KAH7376401.1"/>
    <property type="molecule type" value="Genomic_DNA"/>
</dbReference>
<accession>A0A8K0TUK2</accession>
<dbReference type="InterPro" id="IPR036236">
    <property type="entry name" value="Znf_C2H2_sf"/>
</dbReference>
<feature type="region of interest" description="Disordered" evidence="8">
    <location>
        <begin position="368"/>
        <end position="429"/>
    </location>
</feature>
<dbReference type="GO" id="GO:0000785">
    <property type="term" value="C:chromatin"/>
    <property type="evidence" value="ECO:0007669"/>
    <property type="project" value="TreeGrafter"/>
</dbReference>
<evidence type="ECO:0000259" key="9">
    <source>
        <dbReference type="PROSITE" id="PS50157"/>
    </source>
</evidence>
<reference evidence="10" key="1">
    <citation type="journal article" date="2021" name="Nat. Commun.">
        <title>Genetic determinants of endophytism in the Arabidopsis root mycobiome.</title>
        <authorList>
            <person name="Mesny F."/>
            <person name="Miyauchi S."/>
            <person name="Thiergart T."/>
            <person name="Pickel B."/>
            <person name="Atanasova L."/>
            <person name="Karlsson M."/>
            <person name="Huettel B."/>
            <person name="Barry K.W."/>
            <person name="Haridas S."/>
            <person name="Chen C."/>
            <person name="Bauer D."/>
            <person name="Andreopoulos W."/>
            <person name="Pangilinan J."/>
            <person name="LaButti K."/>
            <person name="Riley R."/>
            <person name="Lipzen A."/>
            <person name="Clum A."/>
            <person name="Drula E."/>
            <person name="Henrissat B."/>
            <person name="Kohler A."/>
            <person name="Grigoriev I.V."/>
            <person name="Martin F.M."/>
            <person name="Hacquard S."/>
        </authorList>
    </citation>
    <scope>NUCLEOTIDE SEQUENCE</scope>
    <source>
        <strain evidence="10">MPI-CAGE-AT-0016</strain>
    </source>
</reference>
<dbReference type="GO" id="GO:0006351">
    <property type="term" value="P:DNA-templated transcription"/>
    <property type="evidence" value="ECO:0007669"/>
    <property type="project" value="InterPro"/>
</dbReference>
<keyword evidence="3" id="KW-0677">Repeat</keyword>
<dbReference type="PROSITE" id="PS00028">
    <property type="entry name" value="ZINC_FINGER_C2H2_1"/>
    <property type="match status" value="1"/>
</dbReference>
<dbReference type="InterPro" id="IPR007219">
    <property type="entry name" value="XnlR_reg_dom"/>
</dbReference>
<dbReference type="AlphaFoldDB" id="A0A8K0TUK2"/>
<keyword evidence="11" id="KW-1185">Reference proteome</keyword>
<dbReference type="PANTHER" id="PTHR40626">
    <property type="entry name" value="MIP31509P"/>
    <property type="match status" value="1"/>
</dbReference>
<evidence type="ECO:0000313" key="11">
    <source>
        <dbReference type="Proteomes" id="UP000813385"/>
    </source>
</evidence>
<dbReference type="GO" id="GO:0000978">
    <property type="term" value="F:RNA polymerase II cis-regulatory region sequence-specific DNA binding"/>
    <property type="evidence" value="ECO:0007669"/>
    <property type="project" value="InterPro"/>
</dbReference>
<dbReference type="Pfam" id="PF00096">
    <property type="entry name" value="zf-C2H2"/>
    <property type="match status" value="1"/>
</dbReference>
<keyword evidence="4 7" id="KW-0863">Zinc-finger</keyword>
<dbReference type="Pfam" id="PF04082">
    <property type="entry name" value="Fungal_trans"/>
    <property type="match status" value="1"/>
</dbReference>
<feature type="compositionally biased region" description="Basic and acidic residues" evidence="8">
    <location>
        <begin position="213"/>
        <end position="229"/>
    </location>
</feature>
<feature type="region of interest" description="Disordered" evidence="8">
    <location>
        <begin position="213"/>
        <end position="354"/>
    </location>
</feature>
<feature type="compositionally biased region" description="Polar residues" evidence="8">
    <location>
        <begin position="65"/>
        <end position="100"/>
    </location>
</feature>
<dbReference type="SUPFAM" id="SSF57667">
    <property type="entry name" value="beta-beta-alpha zinc fingers"/>
    <property type="match status" value="1"/>
</dbReference>
<dbReference type="Gene3D" id="3.30.160.60">
    <property type="entry name" value="Classic Zinc Finger"/>
    <property type="match status" value="1"/>
</dbReference>
<evidence type="ECO:0000256" key="7">
    <source>
        <dbReference type="PROSITE-ProRule" id="PRU00042"/>
    </source>
</evidence>
<dbReference type="InterPro" id="IPR051059">
    <property type="entry name" value="VerF-like"/>
</dbReference>
<evidence type="ECO:0000313" key="10">
    <source>
        <dbReference type="EMBL" id="KAH7376401.1"/>
    </source>
</evidence>
<protein>
    <recommendedName>
        <fullName evidence="9">C2H2-type domain-containing protein</fullName>
    </recommendedName>
</protein>
<dbReference type="PANTHER" id="PTHR40626:SF30">
    <property type="entry name" value="FINGER DOMAIN PROTEIN, PUTATIVE (AFU_ORTHOLOGUE AFUA_4G13600)-RELATED"/>
    <property type="match status" value="1"/>
</dbReference>
<dbReference type="GO" id="GO:0008270">
    <property type="term" value="F:zinc ion binding"/>
    <property type="evidence" value="ECO:0007669"/>
    <property type="project" value="UniProtKB-KW"/>
</dbReference>
<dbReference type="CDD" id="cd12148">
    <property type="entry name" value="fungal_TF_MHR"/>
    <property type="match status" value="1"/>
</dbReference>
<name>A0A8K0TUK2_9PEZI</name>
<dbReference type="InterPro" id="IPR013087">
    <property type="entry name" value="Znf_C2H2_type"/>
</dbReference>
<evidence type="ECO:0000256" key="5">
    <source>
        <dbReference type="ARBA" id="ARBA00022833"/>
    </source>
</evidence>
<evidence type="ECO:0000256" key="4">
    <source>
        <dbReference type="ARBA" id="ARBA00022771"/>
    </source>
</evidence>
<gene>
    <name evidence="10" type="ORF">B0T11DRAFT_20603</name>
</gene>
<feature type="domain" description="C2H2-type" evidence="9">
    <location>
        <begin position="191"/>
        <end position="220"/>
    </location>
</feature>
<dbReference type="Proteomes" id="UP000813385">
    <property type="component" value="Unassembled WGS sequence"/>
</dbReference>
<evidence type="ECO:0000256" key="1">
    <source>
        <dbReference type="ARBA" id="ARBA00004123"/>
    </source>
</evidence>
<dbReference type="PROSITE" id="PS50157">
    <property type="entry name" value="ZINC_FINGER_C2H2_2"/>
    <property type="match status" value="1"/>
</dbReference>
<feature type="region of interest" description="Disordered" evidence="8">
    <location>
        <begin position="1"/>
        <end position="140"/>
    </location>
</feature>
<keyword evidence="2" id="KW-0479">Metal-binding</keyword>
<feature type="compositionally biased region" description="Basic and acidic residues" evidence="8">
    <location>
        <begin position="52"/>
        <end position="64"/>
    </location>
</feature>
<keyword evidence="5" id="KW-0862">Zinc</keyword>
<evidence type="ECO:0000256" key="8">
    <source>
        <dbReference type="SAM" id="MobiDB-lite"/>
    </source>
</evidence>
<evidence type="ECO:0000256" key="6">
    <source>
        <dbReference type="ARBA" id="ARBA00023242"/>
    </source>
</evidence>
<sequence>MSSLQDIMNVDEDPKPSPRFTDPSSAEGCPPPPTTSSSTASRHARYISEGNKVTRSEEHQDLRRTSSPAHGSRPSLTAHSSTSSNTQALASRRPSTTSVDSMDHPYGYGHGHGHGRHGSPGQYNPNPMMRPFSSSSAGAEAPVKLTPITGRVSRAKKGVPVHTCDQCRPAKTFTRAEHLRRHQLSHENPKYPCLLPGCDRAFHRKDLLERHQQRHELEGDKASKSDSRAGSRRTSTGSADGAPRHTMSAQGYATPSSTPGMSLTPNMPSAAFQSMGSPASMNKSVSPRMGGGSESYRPAPTGGPGYNNGYSLSKETSRSPFNIQGTGSTGYETPPSMTAPAFSGPDFTQPRTTPAYSPLILQTKDLSGMQAPGLDIPPELSFQQDHWPSSATDSPYSTPSENSRSLWPNSQRSSSVEWQPNNMMSPYQNPVPGLDTLPTNVFFPYTTSPPMAEASVFAPAAYNVLSGFPDENTLLDLHQQHQRFANTVRSTTPPTLAQGSDLLVSPSAALPSDRLMGSMACMGRQKEVAAGLLPSPALMQSSLSSLPVSVSRAIPEYIEVYWREVHEGFPIVHRRSFEDAPGQCEALRHAMAAVATQHLRGREHRIRGHQLHDYAWQQATKSLQMSMSVMQAILLCEVFTRFRGRKAAIRPSREFRSVYGRVLDPTVLGAAIPARGANHGRWQMWLNQEAQRRLLAACFVLDVHASVYQEQHRVRNLGPTADDIQLVPLTTPWIDLWEAPTADSWAALVETNPSSTPTFLHMLDMDSLNSQDIDMYSRFDKAVILAREYLDLQSQTTPTQVMAEPDYASSEGSVHRIEELFPNCPVANTYLALHHTPLHDLLAVSGESWVFSHKLLQESSFAEQKKRLRQWSSSPKAAAAVGYACRALHAYTSQGNAAGGSVYGTDDGSDADDGAMDWDGRVPRRWRDDMSDYWSMYVCALICWAFGHQAQAAGSASPASSFPSDAQSETGALAWLQTMAATQPEHVAECRSKEDTMLVVGLARRWLESDVFERNRLYVDAVRVLRKLEEGVNWKWF</sequence>
<dbReference type="OrthoDB" id="6077919at2759"/>
<dbReference type="SMART" id="SM00355">
    <property type="entry name" value="ZnF_C2H2"/>
    <property type="match status" value="2"/>
</dbReference>
<evidence type="ECO:0000256" key="3">
    <source>
        <dbReference type="ARBA" id="ARBA00022737"/>
    </source>
</evidence>
<feature type="compositionally biased region" description="Polar residues" evidence="8">
    <location>
        <begin position="247"/>
        <end position="285"/>
    </location>
</feature>
<feature type="compositionally biased region" description="Polar residues" evidence="8">
    <location>
        <begin position="308"/>
        <end position="331"/>
    </location>
</feature>
<organism evidence="10 11">
    <name type="scientific">Plectosphaerella cucumerina</name>
    <dbReference type="NCBI Taxonomy" id="40658"/>
    <lineage>
        <taxon>Eukaryota</taxon>
        <taxon>Fungi</taxon>
        <taxon>Dikarya</taxon>
        <taxon>Ascomycota</taxon>
        <taxon>Pezizomycotina</taxon>
        <taxon>Sordariomycetes</taxon>
        <taxon>Hypocreomycetidae</taxon>
        <taxon>Glomerellales</taxon>
        <taxon>Plectosphaerellaceae</taxon>
        <taxon>Plectosphaerella</taxon>
    </lineage>
</organism>
<dbReference type="GO" id="GO:0000981">
    <property type="term" value="F:DNA-binding transcription factor activity, RNA polymerase II-specific"/>
    <property type="evidence" value="ECO:0007669"/>
    <property type="project" value="InterPro"/>
</dbReference>
<dbReference type="GO" id="GO:0005634">
    <property type="term" value="C:nucleus"/>
    <property type="evidence" value="ECO:0007669"/>
    <property type="project" value="UniProtKB-SubCell"/>
</dbReference>
<comment type="subcellular location">
    <subcellularLocation>
        <location evidence="1">Nucleus</location>
    </subcellularLocation>
</comment>
<keyword evidence="6" id="KW-0539">Nucleus</keyword>
<proteinExistence type="predicted"/>